<dbReference type="AlphaFoldDB" id="A0A2P5EEC6"/>
<gene>
    <name evidence="1" type="ORF">TorRG33x02_203060</name>
</gene>
<proteinExistence type="predicted"/>
<organism evidence="1 2">
    <name type="scientific">Trema orientale</name>
    <name type="common">Charcoal tree</name>
    <name type="synonym">Celtis orientalis</name>
    <dbReference type="NCBI Taxonomy" id="63057"/>
    <lineage>
        <taxon>Eukaryota</taxon>
        <taxon>Viridiplantae</taxon>
        <taxon>Streptophyta</taxon>
        <taxon>Embryophyta</taxon>
        <taxon>Tracheophyta</taxon>
        <taxon>Spermatophyta</taxon>
        <taxon>Magnoliopsida</taxon>
        <taxon>eudicotyledons</taxon>
        <taxon>Gunneridae</taxon>
        <taxon>Pentapetalae</taxon>
        <taxon>rosids</taxon>
        <taxon>fabids</taxon>
        <taxon>Rosales</taxon>
        <taxon>Cannabaceae</taxon>
        <taxon>Trema</taxon>
    </lineage>
</organism>
<dbReference type="Proteomes" id="UP000237000">
    <property type="component" value="Unassembled WGS sequence"/>
</dbReference>
<dbReference type="OrthoDB" id="10339398at2759"/>
<reference evidence="2" key="1">
    <citation type="submission" date="2016-06" db="EMBL/GenBank/DDBJ databases">
        <title>Parallel loss of symbiosis genes in relatives of nitrogen-fixing non-legume Parasponia.</title>
        <authorList>
            <person name="Van Velzen R."/>
            <person name="Holmer R."/>
            <person name="Bu F."/>
            <person name="Rutten L."/>
            <person name="Van Zeijl A."/>
            <person name="Liu W."/>
            <person name="Santuari L."/>
            <person name="Cao Q."/>
            <person name="Sharma T."/>
            <person name="Shen D."/>
            <person name="Roswanjaya Y."/>
            <person name="Wardhani T."/>
            <person name="Kalhor M.S."/>
            <person name="Jansen J."/>
            <person name="Van den Hoogen J."/>
            <person name="Gungor B."/>
            <person name="Hartog M."/>
            <person name="Hontelez J."/>
            <person name="Verver J."/>
            <person name="Yang W.-C."/>
            <person name="Schijlen E."/>
            <person name="Repin R."/>
            <person name="Schilthuizen M."/>
            <person name="Schranz E."/>
            <person name="Heidstra R."/>
            <person name="Miyata K."/>
            <person name="Fedorova E."/>
            <person name="Kohlen W."/>
            <person name="Bisseling T."/>
            <person name="Smit S."/>
            <person name="Geurts R."/>
        </authorList>
    </citation>
    <scope>NUCLEOTIDE SEQUENCE [LARGE SCALE GENOMIC DNA]</scope>
    <source>
        <strain evidence="2">cv. RG33-2</strain>
    </source>
</reference>
<dbReference type="EMBL" id="JXTC01000171">
    <property type="protein sequence ID" value="PON83866.1"/>
    <property type="molecule type" value="Genomic_DNA"/>
</dbReference>
<protein>
    <submittedName>
        <fullName evidence="1">Uncharacterized protein</fullName>
    </submittedName>
</protein>
<accession>A0A2P5EEC6</accession>
<evidence type="ECO:0000313" key="1">
    <source>
        <dbReference type="EMBL" id="PON83866.1"/>
    </source>
</evidence>
<keyword evidence="2" id="KW-1185">Reference proteome</keyword>
<evidence type="ECO:0000313" key="2">
    <source>
        <dbReference type="Proteomes" id="UP000237000"/>
    </source>
</evidence>
<dbReference type="InParanoid" id="A0A2P5EEC6"/>
<comment type="caution">
    <text evidence="1">The sequence shown here is derived from an EMBL/GenBank/DDBJ whole genome shotgun (WGS) entry which is preliminary data.</text>
</comment>
<name>A0A2P5EEC6_TREOI</name>
<sequence length="96" mass="10514">MEKLINSGERQCFKVVFGHGKLPAAWVVDSTVWGWLGVAEWELNCKGGINSLLFFLGHGTSKARKELVALVPVAGCRGRAATAWDSGIRRRQQVCS</sequence>